<dbReference type="Proteomes" id="UP000272025">
    <property type="component" value="Unassembled WGS sequence"/>
</dbReference>
<organism evidence="2 3">
    <name type="scientific">Sodiomyces alkalinus (strain CBS 110278 / VKM F-3762 / F11)</name>
    <name type="common">Alkaliphilic filamentous fungus</name>
    <dbReference type="NCBI Taxonomy" id="1314773"/>
    <lineage>
        <taxon>Eukaryota</taxon>
        <taxon>Fungi</taxon>
        <taxon>Dikarya</taxon>
        <taxon>Ascomycota</taxon>
        <taxon>Pezizomycotina</taxon>
        <taxon>Sordariomycetes</taxon>
        <taxon>Hypocreomycetidae</taxon>
        <taxon>Glomerellales</taxon>
        <taxon>Plectosphaerellaceae</taxon>
        <taxon>Sodiomyces</taxon>
    </lineage>
</organism>
<feature type="region of interest" description="Disordered" evidence="1">
    <location>
        <begin position="79"/>
        <end position="104"/>
    </location>
</feature>
<evidence type="ECO:0000256" key="1">
    <source>
        <dbReference type="SAM" id="MobiDB-lite"/>
    </source>
</evidence>
<dbReference type="RefSeq" id="XP_028471280.1">
    <property type="nucleotide sequence ID" value="XM_028613843.1"/>
</dbReference>
<sequence>MPVHGFNIKFFIEKRFPILVALPDLNPRCYRVGECILMILDMQRHTDGTSLFAFCISVTYKGYSLNFRTSRLRSENATSNGEIAKGPHVNRATESHREDSNYNPNAETKLGNFSGFLCFPSRIQEVLSPAVWDSTLTGDSDQWHHWPAKFSLLVNLGLDLIVPLAVLRERQEPFDLPETQKHDVRTDVAGSAGSSELDVTRVLTEMAPAGGNLTASADCFLQGGTPVSTGVGAPARRGRDPRLEAALALYCPWVYMQYPYLPRHWVLADLSLLSKGLLDYLYVLLMPVGNVRESKNTCSHHVVNLSPQHR</sequence>
<proteinExistence type="predicted"/>
<dbReference type="EMBL" id="ML119051">
    <property type="protein sequence ID" value="ROT43474.1"/>
    <property type="molecule type" value="Genomic_DNA"/>
</dbReference>
<dbReference type="GeneID" id="39582321"/>
<accession>A0A3N2Q9N1</accession>
<keyword evidence="3" id="KW-1185">Reference proteome</keyword>
<feature type="compositionally biased region" description="Basic and acidic residues" evidence="1">
    <location>
        <begin position="91"/>
        <end position="100"/>
    </location>
</feature>
<name>A0A3N2Q9N1_SODAK</name>
<protein>
    <submittedName>
        <fullName evidence="2">Uncharacterized protein</fullName>
    </submittedName>
</protein>
<gene>
    <name evidence="2" type="ORF">SODALDRAFT_355683</name>
</gene>
<evidence type="ECO:0000313" key="3">
    <source>
        <dbReference type="Proteomes" id="UP000272025"/>
    </source>
</evidence>
<dbReference type="AlphaFoldDB" id="A0A3N2Q9N1"/>
<evidence type="ECO:0000313" key="2">
    <source>
        <dbReference type="EMBL" id="ROT43474.1"/>
    </source>
</evidence>
<reference evidence="2 3" key="1">
    <citation type="journal article" date="2018" name="Mol. Ecol.">
        <title>The obligate alkalophilic soda-lake fungus Sodiomyces alkalinus has shifted to a protein diet.</title>
        <authorList>
            <person name="Grum-Grzhimaylo A.A."/>
            <person name="Falkoski D.L."/>
            <person name="van den Heuvel J."/>
            <person name="Valero-Jimenez C.A."/>
            <person name="Min B."/>
            <person name="Choi I.G."/>
            <person name="Lipzen A."/>
            <person name="Daum C.G."/>
            <person name="Aanen D.K."/>
            <person name="Tsang A."/>
            <person name="Henrissat B."/>
            <person name="Bilanenko E.N."/>
            <person name="de Vries R.P."/>
            <person name="van Kan J.A.L."/>
            <person name="Grigoriev I.V."/>
            <person name="Debets A.J.M."/>
        </authorList>
    </citation>
    <scope>NUCLEOTIDE SEQUENCE [LARGE SCALE GENOMIC DNA]</scope>
    <source>
        <strain evidence="2 3">F11</strain>
    </source>
</reference>